<reference evidence="2" key="1">
    <citation type="submission" date="2021-02" db="EMBL/GenBank/DDBJ databases">
        <authorList>
            <person name="Nowell W R."/>
        </authorList>
    </citation>
    <scope>NUCLEOTIDE SEQUENCE</scope>
</reference>
<keyword evidence="1" id="KW-0812">Transmembrane</keyword>
<evidence type="ECO:0000256" key="1">
    <source>
        <dbReference type="SAM" id="Phobius"/>
    </source>
</evidence>
<accession>A0A819C1D5</accession>
<dbReference type="Proteomes" id="UP000663881">
    <property type="component" value="Unassembled WGS sequence"/>
</dbReference>
<dbReference type="AlphaFoldDB" id="A0A819C1D5"/>
<evidence type="ECO:0000313" key="3">
    <source>
        <dbReference type="Proteomes" id="UP000663881"/>
    </source>
</evidence>
<keyword evidence="1" id="KW-0472">Membrane</keyword>
<name>A0A819C1D5_9BILA</name>
<comment type="caution">
    <text evidence="2">The sequence shown here is derived from an EMBL/GenBank/DDBJ whole genome shotgun (WGS) entry which is preliminary data.</text>
</comment>
<sequence>MNEFILKIVLDLQLYYEKMNWIRSNRFVMMFYKKIVMFGCGVALLLLINISLKTGRDVEPMNRRFVIWSNDFHISPINDIKHQLRTFNIEFIDKSLSGACKSTNSCAKDLQILNRTNGMSPSINERKQFYEVYKNDSEMNRVDIFMCFHPAGMCELFMPFNRTIIVIASTRYELGRHKKQQWIDLNNNLKIIASNPRNIIAGNNLYDAEYIRYFTGIKAIVLPSICAYTNTTYSRVEGKPFLIAPIHNKIFHASFRSDLINSSKSLNISIEVQHLRDVYKTYSYEQLSEHPGIIYVPYQVSLMSLFEQYRMNVPLFFPSIDLLTEWHYNYHVVEERTWDRVFQQPKNSSIISGVLNSNIPDPNNEFDRNAIRYWLQFSDFYQWPHIIYYNSMDDLVKKLINTNLDQVSQNMKTYNKNLIKTVLKQWHDILERTK</sequence>
<protein>
    <submittedName>
        <fullName evidence="2">Uncharacterized protein</fullName>
    </submittedName>
</protein>
<dbReference type="EMBL" id="CAJOAY010001207">
    <property type="protein sequence ID" value="CAF3810268.1"/>
    <property type="molecule type" value="Genomic_DNA"/>
</dbReference>
<organism evidence="2 3">
    <name type="scientific">Adineta steineri</name>
    <dbReference type="NCBI Taxonomy" id="433720"/>
    <lineage>
        <taxon>Eukaryota</taxon>
        <taxon>Metazoa</taxon>
        <taxon>Spiralia</taxon>
        <taxon>Gnathifera</taxon>
        <taxon>Rotifera</taxon>
        <taxon>Eurotatoria</taxon>
        <taxon>Bdelloidea</taxon>
        <taxon>Adinetida</taxon>
        <taxon>Adinetidae</taxon>
        <taxon>Adineta</taxon>
    </lineage>
</organism>
<evidence type="ECO:0000313" key="2">
    <source>
        <dbReference type="EMBL" id="CAF3810268.1"/>
    </source>
</evidence>
<proteinExistence type="predicted"/>
<keyword evidence="1" id="KW-1133">Transmembrane helix</keyword>
<feature type="transmembrane region" description="Helical" evidence="1">
    <location>
        <begin position="31"/>
        <end position="52"/>
    </location>
</feature>
<gene>
    <name evidence="2" type="ORF">OKA104_LOCUS19019</name>
</gene>